<gene>
    <name evidence="1" type="ORF">Q604_UNBC10804G0001</name>
</gene>
<organism evidence="1">
    <name type="scientific">human gut metagenome</name>
    <dbReference type="NCBI Taxonomy" id="408170"/>
    <lineage>
        <taxon>unclassified sequences</taxon>
        <taxon>metagenomes</taxon>
        <taxon>organismal metagenomes</taxon>
    </lineage>
</organism>
<proteinExistence type="predicted"/>
<dbReference type="EMBL" id="AZMM01010804">
    <property type="protein sequence ID" value="ETJ34779.1"/>
    <property type="molecule type" value="Genomic_DNA"/>
</dbReference>
<dbReference type="AlphaFoldDB" id="W1Y101"/>
<comment type="caution">
    <text evidence="1">The sequence shown here is derived from an EMBL/GenBank/DDBJ whole genome shotgun (WGS) entry which is preliminary data.</text>
</comment>
<feature type="non-terminal residue" evidence="1">
    <location>
        <position position="1"/>
    </location>
</feature>
<evidence type="ECO:0000313" key="1">
    <source>
        <dbReference type="EMBL" id="ETJ34779.1"/>
    </source>
</evidence>
<reference evidence="1" key="1">
    <citation type="submission" date="2013-12" db="EMBL/GenBank/DDBJ databases">
        <title>A Varibaculum cambriense genome reconstructed from a premature infant gut community with otherwise low bacterial novelty that shifts toward anaerobic metabolism during the third week of life.</title>
        <authorList>
            <person name="Brown C.T."/>
            <person name="Sharon I."/>
            <person name="Thomas B.C."/>
            <person name="Castelle C.J."/>
            <person name="Morowitz M.J."/>
            <person name="Banfield J.F."/>
        </authorList>
    </citation>
    <scope>NUCLEOTIDE SEQUENCE</scope>
</reference>
<sequence>DYRSLVHHYENAVLLYKTESIADIRKDFEGIFEQSQEIFPDTINPTWYQMMIKEVTQLFAPML</sequence>
<name>W1Y101_9ZZZZ</name>
<accession>W1Y101</accession>
<protein>
    <submittedName>
        <fullName evidence="1">Phospholipase D protein</fullName>
    </submittedName>
</protein>